<evidence type="ECO:0000256" key="1">
    <source>
        <dbReference type="ARBA" id="ARBA00004651"/>
    </source>
</evidence>
<feature type="transmembrane region" description="Helical" evidence="9">
    <location>
        <begin position="149"/>
        <end position="168"/>
    </location>
</feature>
<evidence type="ECO:0000313" key="11">
    <source>
        <dbReference type="Proteomes" id="UP000295636"/>
    </source>
</evidence>
<dbReference type="Proteomes" id="UP000295636">
    <property type="component" value="Unassembled WGS sequence"/>
</dbReference>
<evidence type="ECO:0000256" key="7">
    <source>
        <dbReference type="ARBA" id="ARBA00023136"/>
    </source>
</evidence>
<dbReference type="GO" id="GO:0006865">
    <property type="term" value="P:amino acid transport"/>
    <property type="evidence" value="ECO:0007669"/>
    <property type="project" value="UniProtKB-KW"/>
</dbReference>
<dbReference type="EMBL" id="SMRT01000003">
    <property type="protein sequence ID" value="TDF98867.1"/>
    <property type="molecule type" value="Genomic_DNA"/>
</dbReference>
<evidence type="ECO:0000256" key="5">
    <source>
        <dbReference type="ARBA" id="ARBA00022970"/>
    </source>
</evidence>
<evidence type="ECO:0000256" key="3">
    <source>
        <dbReference type="ARBA" id="ARBA00022475"/>
    </source>
</evidence>
<dbReference type="OrthoDB" id="9807115at2"/>
<keyword evidence="7 9" id="KW-0472">Membrane</keyword>
<sequence length="301" mass="32237">MGLLLLQLFNGISLSSILLLIALGLAITFGLMNVINMAHGEFIMIGAYMAYTIQLLFQKLLPASAFGWYFILSLGVAFAVAFAIGWLLEVTLIRFLYGRPLDSLLATWGVSLVLQQLARQIFGAPNVAVKAPEWLEGGLALGDDLMLPYKRLFIIGLVIVCITIIYLYQYRSRGGRNMQAVMQNRSMASCLGISTRRVDAQAFAFGSGMAGIAGCALTLLGPIGPSIGTYYIVDAFMVVVLGGIGKIVGTVAGALGIGVLNTALEYSTSATLGKVIVFTLIIAFLQWKPSGFATMKSRALD</sequence>
<evidence type="ECO:0000256" key="9">
    <source>
        <dbReference type="SAM" id="Phobius"/>
    </source>
</evidence>
<feature type="transmembrane region" description="Helical" evidence="9">
    <location>
        <begin position="12"/>
        <end position="35"/>
    </location>
</feature>
<feature type="transmembrane region" description="Helical" evidence="9">
    <location>
        <begin position="67"/>
        <end position="88"/>
    </location>
</feature>
<protein>
    <submittedName>
        <fullName evidence="10">Urea ABC transporter permease subunit UrtB</fullName>
    </submittedName>
</protein>
<feature type="transmembrane region" description="Helical" evidence="9">
    <location>
        <begin position="235"/>
        <end position="259"/>
    </location>
</feature>
<dbReference type="Pfam" id="PF02653">
    <property type="entry name" value="BPD_transp_2"/>
    <property type="match status" value="1"/>
</dbReference>
<dbReference type="InterPro" id="IPR052157">
    <property type="entry name" value="BCAA_transport_permease"/>
</dbReference>
<dbReference type="GO" id="GO:0022857">
    <property type="term" value="F:transmembrane transporter activity"/>
    <property type="evidence" value="ECO:0007669"/>
    <property type="project" value="InterPro"/>
</dbReference>
<feature type="transmembrane region" description="Helical" evidence="9">
    <location>
        <begin position="271"/>
        <end position="287"/>
    </location>
</feature>
<name>A0A4R5KV82_9BACL</name>
<dbReference type="CDD" id="cd06582">
    <property type="entry name" value="TM_PBP1_LivH_like"/>
    <property type="match status" value="1"/>
</dbReference>
<dbReference type="GO" id="GO:0005886">
    <property type="term" value="C:plasma membrane"/>
    <property type="evidence" value="ECO:0007669"/>
    <property type="project" value="UniProtKB-SubCell"/>
</dbReference>
<evidence type="ECO:0000256" key="4">
    <source>
        <dbReference type="ARBA" id="ARBA00022692"/>
    </source>
</evidence>
<comment type="caution">
    <text evidence="10">The sequence shown here is derived from an EMBL/GenBank/DDBJ whole genome shotgun (WGS) entry which is preliminary data.</text>
</comment>
<feature type="transmembrane region" description="Helical" evidence="9">
    <location>
        <begin position="42"/>
        <end position="61"/>
    </location>
</feature>
<feature type="transmembrane region" description="Helical" evidence="9">
    <location>
        <begin position="202"/>
        <end position="223"/>
    </location>
</feature>
<keyword evidence="4 9" id="KW-0812">Transmembrane</keyword>
<dbReference type="RefSeq" id="WP_133227346.1">
    <property type="nucleotide sequence ID" value="NZ_SMRT01000003.1"/>
</dbReference>
<dbReference type="InterPro" id="IPR017779">
    <property type="entry name" value="ABC_UrtB_bac"/>
</dbReference>
<proteinExistence type="inferred from homology"/>
<gene>
    <name evidence="10" type="primary">urtB</name>
    <name evidence="10" type="ORF">E1757_10140</name>
</gene>
<reference evidence="10 11" key="1">
    <citation type="submission" date="2019-03" db="EMBL/GenBank/DDBJ databases">
        <title>This is whole genome sequence of Paenibacillus sp MS74 strain.</title>
        <authorList>
            <person name="Trinh H.N."/>
        </authorList>
    </citation>
    <scope>NUCLEOTIDE SEQUENCE [LARGE SCALE GENOMIC DNA]</scope>
    <source>
        <strain evidence="10 11">MS74</strain>
    </source>
</reference>
<keyword evidence="5" id="KW-0029">Amino-acid transport</keyword>
<evidence type="ECO:0000256" key="2">
    <source>
        <dbReference type="ARBA" id="ARBA00022448"/>
    </source>
</evidence>
<dbReference type="InterPro" id="IPR001851">
    <property type="entry name" value="ABC_transp_permease"/>
</dbReference>
<dbReference type="NCBIfam" id="TIGR03409">
    <property type="entry name" value="urea_trans_UrtB"/>
    <property type="match status" value="1"/>
</dbReference>
<evidence type="ECO:0000256" key="6">
    <source>
        <dbReference type="ARBA" id="ARBA00022989"/>
    </source>
</evidence>
<comment type="subcellular location">
    <subcellularLocation>
        <location evidence="1">Cell membrane</location>
        <topology evidence="1">Multi-pass membrane protein</topology>
    </subcellularLocation>
</comment>
<dbReference type="PANTHER" id="PTHR11795:SF447">
    <property type="entry name" value="ABC TRANSPORTER PERMEASE PROTEIN"/>
    <property type="match status" value="1"/>
</dbReference>
<keyword evidence="2" id="KW-0813">Transport</keyword>
<dbReference type="AlphaFoldDB" id="A0A4R5KV82"/>
<keyword evidence="6 9" id="KW-1133">Transmembrane helix</keyword>
<keyword evidence="3" id="KW-1003">Cell membrane</keyword>
<organism evidence="10 11">
    <name type="scientific">Paenibacillus piri</name>
    <dbReference type="NCBI Taxonomy" id="2547395"/>
    <lineage>
        <taxon>Bacteria</taxon>
        <taxon>Bacillati</taxon>
        <taxon>Bacillota</taxon>
        <taxon>Bacilli</taxon>
        <taxon>Bacillales</taxon>
        <taxon>Paenibacillaceae</taxon>
        <taxon>Paenibacillus</taxon>
    </lineage>
</organism>
<dbReference type="PANTHER" id="PTHR11795">
    <property type="entry name" value="BRANCHED-CHAIN AMINO ACID TRANSPORT SYSTEM PERMEASE PROTEIN LIVH"/>
    <property type="match status" value="1"/>
</dbReference>
<keyword evidence="11" id="KW-1185">Reference proteome</keyword>
<feature type="transmembrane region" description="Helical" evidence="9">
    <location>
        <begin position="100"/>
        <end position="118"/>
    </location>
</feature>
<evidence type="ECO:0000313" key="10">
    <source>
        <dbReference type="EMBL" id="TDF98867.1"/>
    </source>
</evidence>
<accession>A0A4R5KV82</accession>
<evidence type="ECO:0000256" key="8">
    <source>
        <dbReference type="ARBA" id="ARBA00037998"/>
    </source>
</evidence>
<comment type="similarity">
    <text evidence="8">Belongs to the binding-protein-dependent transport system permease family. LivHM subfamily.</text>
</comment>